<accession>A0A8H9Y5P9</accession>
<feature type="region of interest" description="Disordered" evidence="1">
    <location>
        <begin position="156"/>
        <end position="276"/>
    </location>
</feature>
<feature type="compositionally biased region" description="Low complexity" evidence="1">
    <location>
        <begin position="160"/>
        <end position="173"/>
    </location>
</feature>
<protein>
    <submittedName>
        <fullName evidence="2">Uncharacterized protein</fullName>
    </submittedName>
</protein>
<feature type="region of interest" description="Disordered" evidence="1">
    <location>
        <begin position="1"/>
        <end position="49"/>
    </location>
</feature>
<organism evidence="2 3">
    <name type="scientific">Corynebacterium bovis DSM 20582 = CIP 54.80</name>
    <dbReference type="NCBI Taxonomy" id="927655"/>
    <lineage>
        <taxon>Bacteria</taxon>
        <taxon>Bacillati</taxon>
        <taxon>Actinomycetota</taxon>
        <taxon>Actinomycetes</taxon>
        <taxon>Mycobacteriales</taxon>
        <taxon>Corynebacteriaceae</taxon>
        <taxon>Corynebacterium</taxon>
    </lineage>
</organism>
<dbReference type="AlphaFoldDB" id="A0A8H9Y5P9"/>
<name>A0A8H9Y5P9_9CORY</name>
<feature type="compositionally biased region" description="Basic residues" evidence="1">
    <location>
        <begin position="84"/>
        <end position="103"/>
    </location>
</feature>
<proteinExistence type="predicted"/>
<gene>
    <name evidence="2" type="ORF">FHU32_000078</name>
</gene>
<evidence type="ECO:0000256" key="1">
    <source>
        <dbReference type="SAM" id="MobiDB-lite"/>
    </source>
</evidence>
<evidence type="ECO:0000313" key="2">
    <source>
        <dbReference type="EMBL" id="MBB3114890.1"/>
    </source>
</evidence>
<sequence length="313" mass="33981">MKYPHTRANSLPSGHPRAASPPLPGPAHRTCSPGRRTCSPARRARSPGRCGNVFCRISAENVHKPSPHRSPRADTGPPRPPPHPTRHSHHTHSGTRSPARRTHSPAPRQPPTRSPHLSRARLTHSPGRCGKVFAGFRPKTCTNLCHTAAHGPAPGPFARHLTPPATATTHTPAPLSPVRHNRPSDSPTRRTRSPGRCGNVFCRISAENVHKPSPHRSPRAGTRLPLPPPHPTRPTRHTRHAPASALPPCPRRPGDVTGPRFTRCPRHPTDDTITTSPQVMNRIPANCDGTFCETPPTVIRLGRARSACAPHDE</sequence>
<feature type="region of interest" description="Disordered" evidence="1">
    <location>
        <begin position="61"/>
        <end position="128"/>
    </location>
</feature>
<dbReference type="Proteomes" id="UP000612712">
    <property type="component" value="Unassembled WGS sequence"/>
</dbReference>
<evidence type="ECO:0000313" key="3">
    <source>
        <dbReference type="Proteomes" id="UP000612712"/>
    </source>
</evidence>
<comment type="caution">
    <text evidence="2">The sequence shown here is derived from an EMBL/GenBank/DDBJ whole genome shotgun (WGS) entry which is preliminary data.</text>
</comment>
<dbReference type="EMBL" id="JACHWT010000001">
    <property type="protein sequence ID" value="MBB3114890.1"/>
    <property type="molecule type" value="Genomic_DNA"/>
</dbReference>
<reference evidence="2" key="1">
    <citation type="submission" date="2020-08" db="EMBL/GenBank/DDBJ databases">
        <title>Sequencing the genomes of 1000 actinobacteria strains.</title>
        <authorList>
            <person name="Klenk H.-P."/>
        </authorList>
    </citation>
    <scope>NUCLEOTIDE SEQUENCE</scope>
    <source>
        <strain evidence="2">DSM 20582</strain>
    </source>
</reference>